<dbReference type="SUPFAM" id="SSF48239">
    <property type="entry name" value="Terpenoid cyclases/Protein prenyltransferases"/>
    <property type="match status" value="1"/>
</dbReference>
<reference evidence="6" key="1">
    <citation type="submission" date="2009-01" db="EMBL/GenBank/DDBJ databases">
        <title>Cloning and characterization of a linalool synthase gene associated with floral scents in Osmanthus fragrans var. thunbergii.</title>
        <authorList>
            <person name="Tang L."/>
        </authorList>
    </citation>
    <scope>NUCLEOTIDE SEQUENCE</scope>
</reference>
<evidence type="ECO:0000259" key="5">
    <source>
        <dbReference type="Pfam" id="PF03936"/>
    </source>
</evidence>
<dbReference type="InterPro" id="IPR036965">
    <property type="entry name" value="Terpene_synth_N_sf"/>
</dbReference>
<dbReference type="FunFam" id="1.10.600.10:FF:000007">
    <property type="entry name" value="Isoprene synthase, chloroplastic"/>
    <property type="match status" value="1"/>
</dbReference>
<comment type="cofactor">
    <cofactor evidence="1">
        <name>Mg(2+)</name>
        <dbReference type="ChEBI" id="CHEBI:18420"/>
    </cofactor>
</comment>
<keyword evidence="2" id="KW-0479">Metal-binding</keyword>
<dbReference type="SFLD" id="SFLDS00005">
    <property type="entry name" value="Isoprenoid_Synthase_Type_I"/>
    <property type="match status" value="1"/>
</dbReference>
<dbReference type="InterPro" id="IPR008930">
    <property type="entry name" value="Terpenoid_cyclase/PrenylTrfase"/>
</dbReference>
<evidence type="ECO:0000256" key="2">
    <source>
        <dbReference type="ARBA" id="ARBA00022723"/>
    </source>
</evidence>
<protein>
    <submittedName>
        <fullName evidence="6">Linalool synthase</fullName>
    </submittedName>
</protein>
<dbReference type="EMBL" id="FJ645727">
    <property type="protein sequence ID" value="ACM92062.1"/>
    <property type="molecule type" value="mRNA"/>
</dbReference>
<dbReference type="InterPro" id="IPR050148">
    <property type="entry name" value="Terpene_synthase-like"/>
</dbReference>
<dbReference type="InterPro" id="IPR044814">
    <property type="entry name" value="Terpene_cyclase_plant_C1"/>
</dbReference>
<dbReference type="CDD" id="cd00684">
    <property type="entry name" value="Terpene_cyclase_plant_C1"/>
    <property type="match status" value="1"/>
</dbReference>
<dbReference type="PANTHER" id="PTHR31225">
    <property type="entry name" value="OS04G0344100 PROTEIN-RELATED"/>
    <property type="match status" value="1"/>
</dbReference>
<evidence type="ECO:0000259" key="4">
    <source>
        <dbReference type="Pfam" id="PF01397"/>
    </source>
</evidence>
<keyword evidence="3" id="KW-0460">Magnesium</keyword>
<dbReference type="Gene3D" id="1.10.600.10">
    <property type="entry name" value="Farnesyl Diphosphate Synthase"/>
    <property type="match status" value="1"/>
</dbReference>
<dbReference type="InterPro" id="IPR001906">
    <property type="entry name" value="Terpene_synth_N"/>
</dbReference>
<proteinExistence type="evidence at transcript level"/>
<dbReference type="Gene3D" id="1.50.10.130">
    <property type="entry name" value="Terpene synthase, N-terminal domain"/>
    <property type="match status" value="1"/>
</dbReference>
<dbReference type="Pfam" id="PF01397">
    <property type="entry name" value="Terpene_synth"/>
    <property type="match status" value="1"/>
</dbReference>
<dbReference type="GO" id="GO:0010333">
    <property type="term" value="F:terpene synthase activity"/>
    <property type="evidence" value="ECO:0007669"/>
    <property type="project" value="InterPro"/>
</dbReference>
<accession>C0KY88</accession>
<dbReference type="AlphaFoldDB" id="C0KY88"/>
<dbReference type="InterPro" id="IPR008949">
    <property type="entry name" value="Isoprenoid_synthase_dom_sf"/>
</dbReference>
<dbReference type="Pfam" id="PF03936">
    <property type="entry name" value="Terpene_synth_C"/>
    <property type="match status" value="1"/>
</dbReference>
<organism evidence="6">
    <name type="scientific">Osmanthus fragrans var. thunbergii</name>
    <dbReference type="NCBI Taxonomy" id="595188"/>
    <lineage>
        <taxon>Eukaryota</taxon>
        <taxon>Viridiplantae</taxon>
        <taxon>Streptophyta</taxon>
        <taxon>Embryophyta</taxon>
        <taxon>Tracheophyta</taxon>
        <taxon>Spermatophyta</taxon>
        <taxon>Magnoliopsida</taxon>
        <taxon>eudicotyledons</taxon>
        <taxon>Gunneridae</taxon>
        <taxon>Pentapetalae</taxon>
        <taxon>asterids</taxon>
        <taxon>lamiids</taxon>
        <taxon>Lamiales</taxon>
        <taxon>Oleaceae</taxon>
        <taxon>Oleeae</taxon>
        <taxon>Osmanthus</taxon>
    </lineage>
</organism>
<feature type="domain" description="Terpene synthase N-terminal" evidence="4">
    <location>
        <begin position="46"/>
        <end position="216"/>
    </location>
</feature>
<dbReference type="GO" id="GO:0016102">
    <property type="term" value="P:diterpenoid biosynthetic process"/>
    <property type="evidence" value="ECO:0007669"/>
    <property type="project" value="InterPro"/>
</dbReference>
<feature type="domain" description="Terpene synthase metal-binding" evidence="5">
    <location>
        <begin position="284"/>
        <end position="521"/>
    </location>
</feature>
<dbReference type="SUPFAM" id="SSF48576">
    <property type="entry name" value="Terpenoid synthases"/>
    <property type="match status" value="1"/>
</dbReference>
<dbReference type="GO" id="GO:0000287">
    <property type="term" value="F:magnesium ion binding"/>
    <property type="evidence" value="ECO:0007669"/>
    <property type="project" value="InterPro"/>
</dbReference>
<dbReference type="InterPro" id="IPR005630">
    <property type="entry name" value="Terpene_synthase_metal-bd"/>
</dbReference>
<name>C0KY88_9LAMI</name>
<dbReference type="PANTHER" id="PTHR31225:SF9">
    <property type="entry name" value="TERPENE SYNTHASE 10"/>
    <property type="match status" value="1"/>
</dbReference>
<evidence type="ECO:0000256" key="3">
    <source>
        <dbReference type="ARBA" id="ARBA00022842"/>
    </source>
</evidence>
<evidence type="ECO:0000256" key="1">
    <source>
        <dbReference type="ARBA" id="ARBA00001946"/>
    </source>
</evidence>
<dbReference type="FunFam" id="1.50.10.130:FF:000001">
    <property type="entry name" value="Isoprene synthase, chloroplastic"/>
    <property type="match status" value="1"/>
</dbReference>
<evidence type="ECO:0000313" key="6">
    <source>
        <dbReference type="EMBL" id="ACM92062.1"/>
    </source>
</evidence>
<dbReference type="InterPro" id="IPR034741">
    <property type="entry name" value="Terpene_cyclase-like_1_C"/>
</dbReference>
<sequence length="576" mass="67292">MALISSWRVNMPAAAVLRPFSCSQFHVDETDDEVQRRSANYRPSAWDDNYIQSLNTVQYGAKKHLTREAELIEQVKMLLDPPLLTTEMEAVQQLDLIDVSQNLGLSYHFKDQIKALSFIYYDHWEKYDSESVVNDLYFTSLGFRLFRQHGFPVSQEVFDCFKNENGACFESGTEDDTKGVLQLYEASYLVRPGEDTLEEARQFATKSLKRKLEKDGANIIAHSLEIPLHWRIQRLEARWFLDMYEKQDRHDMNQVILELAKLDFNIVRATQQEELKDLSRWWVESGLPEKLPFARDRHVESYFWAIALFEPHQYGYERKVAAKIITMATSLDDVYDVYGTLGELQLFTNFINRWDTKSIEQLPYYMKLYYFGLYNSVSELGYDTLKEKGFILPYLKRSWEDLIDSYLKEAQWINNGYTPSLEEYLNNACISFGATPVIMHVFFTLSVSIDKPVIECLYRTHNILRYVGMLVRLTDDLSTSSGEMERGDELKTIELYMKERGATEIEAQEHIRFLINKTWKKMNKEVAIADCPPFTLATNLGRMAHFMYVDGDGNGNRHSQIHQRIMSLLFTQYALI</sequence>
<dbReference type="SFLD" id="SFLDG01019">
    <property type="entry name" value="Terpene_Cyclase_Like_1_C_Termi"/>
    <property type="match status" value="1"/>
</dbReference>